<proteinExistence type="predicted"/>
<dbReference type="PANTHER" id="PTHR43329">
    <property type="entry name" value="EPOXIDE HYDROLASE"/>
    <property type="match status" value="1"/>
</dbReference>
<dbReference type="PRINTS" id="PR00111">
    <property type="entry name" value="ABHYDROLASE"/>
</dbReference>
<name>A0ABT9TP07_PAENI</name>
<reference evidence="3 4" key="1">
    <citation type="submission" date="2023-07" db="EMBL/GenBank/DDBJ databases">
        <title>Sorghum-associated microbial communities from plants grown in Nebraska, USA.</title>
        <authorList>
            <person name="Schachtman D."/>
        </authorList>
    </citation>
    <scope>NUCLEOTIDE SEQUENCE [LARGE SCALE GENOMIC DNA]</scope>
    <source>
        <strain evidence="3 4">CC523</strain>
    </source>
</reference>
<keyword evidence="1 3" id="KW-0378">Hydrolase</keyword>
<protein>
    <submittedName>
        <fullName evidence="3">Haloacetate dehalogenase</fullName>
        <ecNumber evidence="3">3.8.1.3</ecNumber>
    </submittedName>
</protein>
<evidence type="ECO:0000259" key="2">
    <source>
        <dbReference type="Pfam" id="PF00561"/>
    </source>
</evidence>
<evidence type="ECO:0000313" key="4">
    <source>
        <dbReference type="Proteomes" id="UP001244563"/>
    </source>
</evidence>
<accession>A0ABT9TP07</accession>
<dbReference type="RefSeq" id="WP_064723078.1">
    <property type="nucleotide sequence ID" value="NZ_BDDW01000011.1"/>
</dbReference>
<dbReference type="PRINTS" id="PR00412">
    <property type="entry name" value="EPOXHYDRLASE"/>
</dbReference>
<gene>
    <name evidence="3" type="ORF">J2T10_002782</name>
</gene>
<sequence length="284" mass="31691">MFEGFEERHIDVGSCSLFVRYGGEGPPVLLLHGHPRTSATWHRVAPQLLNAGFSVVCPDLPGYGQSSKPAPTTDHAAHSKRATARHMVALMAELGHEQLRLVGHDRGSYTALRLVLDYPGTVSKVALLDCIPISEHLARADARFATKWWHWFFYAQPDIPERVIMADPDSWYGGSAAAMGQENYDEWRRAIHNPDTVRAMLEDYRAGLTIDRQHEEADRQAGRAVTVPLLLLWSLRDDLVDLYGDPLRVWEGWATDVRGHGVDSGHHMAEEAPDELSSALLGFL</sequence>
<evidence type="ECO:0000313" key="3">
    <source>
        <dbReference type="EMBL" id="MDQ0103125.1"/>
    </source>
</evidence>
<dbReference type="EC" id="3.8.1.3" evidence="3"/>
<feature type="domain" description="AB hydrolase-1" evidence="2">
    <location>
        <begin position="26"/>
        <end position="179"/>
    </location>
</feature>
<dbReference type="Gene3D" id="3.40.50.1820">
    <property type="entry name" value="alpha/beta hydrolase"/>
    <property type="match status" value="1"/>
</dbReference>
<dbReference type="InterPro" id="IPR000073">
    <property type="entry name" value="AB_hydrolase_1"/>
</dbReference>
<organism evidence="3 4">
    <name type="scientific">Paenarthrobacter nicotinovorans</name>
    <name type="common">Arthrobacter nicotinovorans</name>
    <dbReference type="NCBI Taxonomy" id="29320"/>
    <lineage>
        <taxon>Bacteria</taxon>
        <taxon>Bacillati</taxon>
        <taxon>Actinomycetota</taxon>
        <taxon>Actinomycetes</taxon>
        <taxon>Micrococcales</taxon>
        <taxon>Micrococcaceae</taxon>
        <taxon>Paenarthrobacter</taxon>
    </lineage>
</organism>
<dbReference type="GO" id="GO:0018785">
    <property type="term" value="F:haloacetate dehalogenase activity"/>
    <property type="evidence" value="ECO:0007669"/>
    <property type="project" value="UniProtKB-EC"/>
</dbReference>
<comment type="caution">
    <text evidence="3">The sequence shown here is derived from an EMBL/GenBank/DDBJ whole genome shotgun (WGS) entry which is preliminary data.</text>
</comment>
<evidence type="ECO:0000256" key="1">
    <source>
        <dbReference type="ARBA" id="ARBA00022801"/>
    </source>
</evidence>
<keyword evidence="4" id="KW-1185">Reference proteome</keyword>
<dbReference type="SUPFAM" id="SSF53474">
    <property type="entry name" value="alpha/beta-Hydrolases"/>
    <property type="match status" value="1"/>
</dbReference>
<dbReference type="InterPro" id="IPR000639">
    <property type="entry name" value="Epox_hydrolase-like"/>
</dbReference>
<dbReference type="InterPro" id="IPR029058">
    <property type="entry name" value="AB_hydrolase_fold"/>
</dbReference>
<dbReference type="Pfam" id="PF00561">
    <property type="entry name" value="Abhydrolase_1"/>
    <property type="match status" value="1"/>
</dbReference>
<dbReference type="EMBL" id="JAUSSW010000007">
    <property type="protein sequence ID" value="MDQ0103125.1"/>
    <property type="molecule type" value="Genomic_DNA"/>
</dbReference>
<dbReference type="Proteomes" id="UP001244563">
    <property type="component" value="Unassembled WGS sequence"/>
</dbReference>